<feature type="domain" description="Trimeric autotransporter adhesin YadA-like head" evidence="1">
    <location>
        <begin position="244"/>
        <end position="270"/>
    </location>
</feature>
<evidence type="ECO:0000313" key="3">
    <source>
        <dbReference type="Proteomes" id="UP001208649"/>
    </source>
</evidence>
<dbReference type="InterPro" id="IPR008640">
    <property type="entry name" value="Adhesin_Head_dom"/>
</dbReference>
<dbReference type="Gene3D" id="2.150.10.10">
    <property type="entry name" value="Serralysin-like metalloprotease, C-terminal"/>
    <property type="match status" value="2"/>
</dbReference>
<evidence type="ECO:0000259" key="1">
    <source>
        <dbReference type="Pfam" id="PF05658"/>
    </source>
</evidence>
<dbReference type="Proteomes" id="UP001208649">
    <property type="component" value="Unassembled WGS sequence"/>
</dbReference>
<dbReference type="SUPFAM" id="SSF101967">
    <property type="entry name" value="Adhesin YadA, collagen-binding domain"/>
    <property type="match status" value="1"/>
</dbReference>
<name>A0ABT2W2I2_9FLAO</name>
<dbReference type="InterPro" id="IPR011049">
    <property type="entry name" value="Serralysin-like_metalloprot_C"/>
</dbReference>
<comment type="caution">
    <text evidence="2">The sequence shown here is derived from an EMBL/GenBank/DDBJ whole genome shotgun (WGS) entry which is preliminary data.</text>
</comment>
<dbReference type="EMBL" id="JAOTEM010000001">
    <property type="protein sequence ID" value="MCU7616432.1"/>
    <property type="molecule type" value="Genomic_DNA"/>
</dbReference>
<gene>
    <name evidence="2" type="ORF">NZ698_04420</name>
</gene>
<dbReference type="CDD" id="cd12820">
    <property type="entry name" value="LbR_YadA-like"/>
    <property type="match status" value="1"/>
</dbReference>
<evidence type="ECO:0000313" key="2">
    <source>
        <dbReference type="EMBL" id="MCU7616432.1"/>
    </source>
</evidence>
<dbReference type="Pfam" id="PF05658">
    <property type="entry name" value="YadA_head"/>
    <property type="match status" value="4"/>
</dbReference>
<keyword evidence="3" id="KW-1185">Reference proteome</keyword>
<reference evidence="3" key="1">
    <citation type="submission" date="2023-07" db="EMBL/GenBank/DDBJ databases">
        <title>Chryseobacterium sp. strain PBS4-4 Genome sequencing and assembly.</title>
        <authorList>
            <person name="Jung Y."/>
        </authorList>
    </citation>
    <scope>NUCLEOTIDE SEQUENCE [LARGE SCALE GENOMIC DNA]</scope>
    <source>
        <strain evidence="3">PBS4-4</strain>
    </source>
</reference>
<feature type="domain" description="Trimeric autotransporter adhesin YadA-like head" evidence="1">
    <location>
        <begin position="163"/>
        <end position="186"/>
    </location>
</feature>
<organism evidence="2 3">
    <name type="scientific">Chryseobacterium edaphi</name>
    <dbReference type="NCBI Taxonomy" id="2976532"/>
    <lineage>
        <taxon>Bacteria</taxon>
        <taxon>Pseudomonadati</taxon>
        <taxon>Bacteroidota</taxon>
        <taxon>Flavobacteriia</taxon>
        <taxon>Flavobacteriales</taxon>
        <taxon>Weeksellaceae</taxon>
        <taxon>Chryseobacterium group</taxon>
        <taxon>Chryseobacterium</taxon>
    </lineage>
</organism>
<protein>
    <recommendedName>
        <fullName evidence="1">Trimeric autotransporter adhesin YadA-like head domain-containing protein</fullName>
    </recommendedName>
</protein>
<dbReference type="RefSeq" id="WP_263001880.1">
    <property type="nucleotide sequence ID" value="NZ_JAOTEM010000001.1"/>
</dbReference>
<feature type="domain" description="Trimeric autotransporter adhesin YadA-like head" evidence="1">
    <location>
        <begin position="218"/>
        <end position="242"/>
    </location>
</feature>
<proteinExistence type="predicted"/>
<sequence>MNNNLLLISLLSVFSINKIQAQVGIGTATPHSSAILQLNDPKKGLLLTSIALTSISDATTIPSPATGLLIWNNGTGGLSPTGFYYWNTGQWNYISPGNSTSGGSSGTGWTTGGNAGSYAGSNTTMSFGTTTYDDLVFKVNNIIAGRLGVNNSVQFGTGSSAAQDASAIGYNSAAAGYQSLAMGYNAKTTSNSETALGFNAQTSNQNSTALGSGSKGLGQNSIALGYNSQTNAYNSTALGSGSNAGAQNATAIGYGATTNQANAIVLGDSSANVGIGTSTPNTNVKIDVNGQYKLGEKGSVHKNQISFNQYPSVSISNLGVGATTTLNIPIPSGFEPSSTKATIIVTPAGDFLGTTFAISNPRLSSTNNVVINLTNISSSTASLNSAQFYVTINEF</sequence>
<feature type="domain" description="Trimeric autotransporter adhesin YadA-like head" evidence="1">
    <location>
        <begin position="194"/>
        <end position="214"/>
    </location>
</feature>
<accession>A0ABT2W2I2</accession>